<evidence type="ECO:0000313" key="2">
    <source>
        <dbReference type="Proteomes" id="UP000183174"/>
    </source>
</evidence>
<protein>
    <recommendedName>
        <fullName evidence="3">HNH endonuclease</fullName>
    </recommendedName>
</protein>
<evidence type="ECO:0008006" key="3">
    <source>
        <dbReference type="Google" id="ProtNLM"/>
    </source>
</evidence>
<accession>A0A1C3XNV6</accession>
<organism evidence="1 2">
    <name type="scientific">Bradyrhizobium yuanmingense</name>
    <dbReference type="NCBI Taxonomy" id="108015"/>
    <lineage>
        <taxon>Bacteria</taxon>
        <taxon>Pseudomonadati</taxon>
        <taxon>Pseudomonadota</taxon>
        <taxon>Alphaproteobacteria</taxon>
        <taxon>Hyphomicrobiales</taxon>
        <taxon>Nitrobacteraceae</taxon>
        <taxon>Bradyrhizobium</taxon>
    </lineage>
</organism>
<sequence length="197" mass="22471">MAWHKTSDGSFLDHTGKVLFFSKDRFVNDICIGRCCFICGAEPASKVFNDEHVIPEWVLRKFNLFNRAITLPNGGTVKYGRFKVPCCQDCNSLMGRQIEDRISRVVNAGPEAVQKHIAEGNGLEFFVWPGLIFLKVYLKDREFRIHHDLRKPDDKIADLYDWQALHHMHCLVRCFVNGASLEKEVFGSLGIVSLSVV</sequence>
<dbReference type="EMBL" id="FMAE01000095">
    <property type="protein sequence ID" value="SCB53704.1"/>
    <property type="molecule type" value="Genomic_DNA"/>
</dbReference>
<dbReference type="RefSeq" id="WP_036032551.1">
    <property type="nucleotide sequence ID" value="NZ_FMAE01000095.1"/>
</dbReference>
<evidence type="ECO:0000313" key="1">
    <source>
        <dbReference type="EMBL" id="SCB53704.1"/>
    </source>
</evidence>
<dbReference type="Proteomes" id="UP000183174">
    <property type="component" value="Unassembled WGS sequence"/>
</dbReference>
<gene>
    <name evidence="1" type="ORF">GA0061099_10951</name>
</gene>
<name>A0A1C3XNV6_9BRAD</name>
<reference evidence="1 2" key="1">
    <citation type="submission" date="2016-08" db="EMBL/GenBank/DDBJ databases">
        <authorList>
            <person name="Seilhamer J.J."/>
        </authorList>
    </citation>
    <scope>NUCLEOTIDE SEQUENCE [LARGE SCALE GENOMIC DNA]</scope>
    <source>
        <strain evidence="1 2">CCBAU 10071</strain>
    </source>
</reference>
<dbReference type="AlphaFoldDB" id="A0A1C3XNV6"/>
<proteinExistence type="predicted"/>